<evidence type="ECO:0000313" key="3">
    <source>
        <dbReference type="Proteomes" id="UP000018208"/>
    </source>
</evidence>
<reference evidence="2" key="2">
    <citation type="submission" date="2020-12" db="EMBL/GenBank/DDBJ databases">
        <title>New Spironucleus salmonicida genome in near-complete chromosomes.</title>
        <authorList>
            <person name="Xu F."/>
            <person name="Kurt Z."/>
            <person name="Jimenez-Gonzalez A."/>
            <person name="Astvaldsson A."/>
            <person name="Andersson J.O."/>
            <person name="Svard S.G."/>
        </authorList>
    </citation>
    <scope>NUCLEOTIDE SEQUENCE</scope>
    <source>
        <strain evidence="2">ATCC 50377</strain>
    </source>
</reference>
<protein>
    <submittedName>
        <fullName evidence="1">Uncharacterized protein</fullName>
    </submittedName>
</protein>
<dbReference type="Proteomes" id="UP000018208">
    <property type="component" value="Unassembled WGS sequence"/>
</dbReference>
<dbReference type="EMBL" id="AUWU02000005">
    <property type="protein sequence ID" value="KAH0573383.1"/>
    <property type="molecule type" value="Genomic_DNA"/>
</dbReference>
<gene>
    <name evidence="1" type="ORF">SS50377_15069</name>
    <name evidence="2" type="ORF">SS50377_25503</name>
</gene>
<evidence type="ECO:0000313" key="1">
    <source>
        <dbReference type="EMBL" id="EST45050.1"/>
    </source>
</evidence>
<evidence type="ECO:0000313" key="2">
    <source>
        <dbReference type="EMBL" id="KAH0573383.1"/>
    </source>
</evidence>
<name>V6LK96_9EUKA</name>
<organism evidence="1">
    <name type="scientific">Spironucleus salmonicida</name>
    <dbReference type="NCBI Taxonomy" id="348837"/>
    <lineage>
        <taxon>Eukaryota</taxon>
        <taxon>Metamonada</taxon>
        <taxon>Diplomonadida</taxon>
        <taxon>Hexamitidae</taxon>
        <taxon>Hexamitinae</taxon>
        <taxon>Spironucleus</taxon>
    </lineage>
</organism>
<accession>V6LK96</accession>
<proteinExistence type="predicted"/>
<sequence length="153" mass="18394">MQQKQRITNSNGLIDPPQSFLTKTIFLDTTPLKQQDRWKKPVAQKYEFLIQRERKLVTQKQTTQNDDFFYDKKTYQNIKRFLHQDKLPTIQKQNNLINRSSAINRSERFKQLKPWDITPGPTEYQINIEYFRPKTSCIMAESARFRDSEFISK</sequence>
<reference evidence="1 2" key="1">
    <citation type="journal article" date="2014" name="PLoS Genet.">
        <title>The Genome of Spironucleus salmonicida Highlights a Fish Pathogen Adapted to Fluctuating Environments.</title>
        <authorList>
            <person name="Xu F."/>
            <person name="Jerlstrom-Hultqvist J."/>
            <person name="Einarsson E."/>
            <person name="Astvaldsson A."/>
            <person name="Svard S.G."/>
            <person name="Andersson J.O."/>
        </authorList>
    </citation>
    <scope>NUCLEOTIDE SEQUENCE</scope>
    <source>
        <strain evidence="2">ATCC 50377</strain>
    </source>
</reference>
<dbReference type="EMBL" id="KI546101">
    <property type="protein sequence ID" value="EST45050.1"/>
    <property type="molecule type" value="Genomic_DNA"/>
</dbReference>
<dbReference type="VEuPathDB" id="GiardiaDB:SS50377_25503"/>
<keyword evidence="3" id="KW-1185">Reference proteome</keyword>
<dbReference type="AlphaFoldDB" id="V6LK96"/>